<dbReference type="Proteomes" id="UP000032180">
    <property type="component" value="Chromosome 7"/>
</dbReference>
<evidence type="ECO:0000256" key="8">
    <source>
        <dbReference type="ARBA" id="ARBA00052232"/>
    </source>
</evidence>
<dbReference type="InterPro" id="IPR035595">
    <property type="entry name" value="UDP_glycos_trans_CS"/>
</dbReference>
<evidence type="ECO:0000256" key="5">
    <source>
        <dbReference type="ARBA" id="ARBA00022679"/>
    </source>
</evidence>
<name>A0A0D9WZ75_9ORYZ</name>
<evidence type="ECO:0000256" key="3">
    <source>
        <dbReference type="ARBA" id="ARBA00004935"/>
    </source>
</evidence>
<sequence>MATLAPALVLLPEWGAGHLMSMLESCKRVLLGGGEAFSITLLVMRPPTDEATSEVEAHVRREAASGLDISFHRLPAVETPSDAAGVEEFIARYIQLHAPHVRDAVAAMAPRPVAGLVLDMFAAPMVDVARDLGVPSYVFMSSTGAMLALMLHLPVLHERITVEFDEVDGGVVDVPGLPPVPPAFMPCPVVDKKSPNYTWFVHLGDRFMDATGIIANTADALEPGPLAAIADGRSVPGRAAPPVYPIGPVISLGSSGKSEHECVAWLDGQPVASVVFLCFGSMGWFEAAQVVEITEALERSGHRFLWVLRGPPTGNGEAGAPDGSEHPTDANLDELLPEGFLERTKGRGLVWPTWAPQKDILAHAAVGGFVTHGGWNSVLESLWHGVPMAPWPLYAEQHLNAFELVADMGVAVPLKVDRKRDNFVEAAGLERTVRSLMDGESEEGRKAREKAAEMKAVCRNAVADGGSSHAALQRLSVALHRGAAVPKK</sequence>
<dbReference type="AlphaFoldDB" id="A0A0D9WZ75"/>
<evidence type="ECO:0000313" key="12">
    <source>
        <dbReference type="EnsemblPlants" id="LPERR07G13020.1"/>
    </source>
</evidence>
<evidence type="ECO:0000256" key="1">
    <source>
        <dbReference type="ARBA" id="ARBA00004123"/>
    </source>
</evidence>
<keyword evidence="6" id="KW-0256">Endoplasmic reticulum</keyword>
<accession>A0A0D9WZ75</accession>
<comment type="similarity">
    <text evidence="4 10">Belongs to the UDP-glycosyltransferase family.</text>
</comment>
<dbReference type="eggNOG" id="KOG1192">
    <property type="taxonomic scope" value="Eukaryota"/>
</dbReference>
<evidence type="ECO:0000256" key="2">
    <source>
        <dbReference type="ARBA" id="ARBA00004240"/>
    </source>
</evidence>
<reference evidence="12 13" key="1">
    <citation type="submission" date="2012-08" db="EMBL/GenBank/DDBJ databases">
        <title>Oryza genome evolution.</title>
        <authorList>
            <person name="Wing R.A."/>
        </authorList>
    </citation>
    <scope>NUCLEOTIDE SEQUENCE</scope>
</reference>
<dbReference type="EnsemblPlants" id="LPERR07G13020.1">
    <property type="protein sequence ID" value="LPERR07G13020.1"/>
    <property type="gene ID" value="LPERR07G13020"/>
</dbReference>
<dbReference type="GO" id="GO:0005783">
    <property type="term" value="C:endoplasmic reticulum"/>
    <property type="evidence" value="ECO:0007669"/>
    <property type="project" value="UniProtKB-SubCell"/>
</dbReference>
<dbReference type="PANTHER" id="PTHR48048:SF49">
    <property type="entry name" value="GLYCOSYLTRANSFERASE"/>
    <property type="match status" value="1"/>
</dbReference>
<dbReference type="EC" id="2.4.1.-" evidence="11"/>
<evidence type="ECO:0000313" key="13">
    <source>
        <dbReference type="Proteomes" id="UP000032180"/>
    </source>
</evidence>
<organism evidence="12 13">
    <name type="scientific">Leersia perrieri</name>
    <dbReference type="NCBI Taxonomy" id="77586"/>
    <lineage>
        <taxon>Eukaryota</taxon>
        <taxon>Viridiplantae</taxon>
        <taxon>Streptophyta</taxon>
        <taxon>Embryophyta</taxon>
        <taxon>Tracheophyta</taxon>
        <taxon>Spermatophyta</taxon>
        <taxon>Magnoliopsida</taxon>
        <taxon>Liliopsida</taxon>
        <taxon>Poales</taxon>
        <taxon>Poaceae</taxon>
        <taxon>BOP clade</taxon>
        <taxon>Oryzoideae</taxon>
        <taxon>Oryzeae</taxon>
        <taxon>Oryzinae</taxon>
        <taxon>Leersia</taxon>
    </lineage>
</organism>
<dbReference type="CDD" id="cd03784">
    <property type="entry name" value="GT1_Gtf-like"/>
    <property type="match status" value="1"/>
</dbReference>
<dbReference type="PANTHER" id="PTHR48048">
    <property type="entry name" value="GLYCOSYLTRANSFERASE"/>
    <property type="match status" value="1"/>
</dbReference>
<evidence type="ECO:0000256" key="10">
    <source>
        <dbReference type="RuleBase" id="RU003718"/>
    </source>
</evidence>
<evidence type="ECO:0000256" key="6">
    <source>
        <dbReference type="ARBA" id="ARBA00022824"/>
    </source>
</evidence>
<keyword evidence="13" id="KW-1185">Reference proteome</keyword>
<evidence type="ECO:0000256" key="7">
    <source>
        <dbReference type="ARBA" id="ARBA00023242"/>
    </source>
</evidence>
<dbReference type="InterPro" id="IPR002213">
    <property type="entry name" value="UDP_glucos_trans"/>
</dbReference>
<dbReference type="Gene3D" id="3.40.50.2000">
    <property type="entry name" value="Glycogen Phosphorylase B"/>
    <property type="match status" value="2"/>
</dbReference>
<comment type="subcellular location">
    <subcellularLocation>
        <location evidence="2">Endoplasmic reticulum</location>
    </subcellularLocation>
    <subcellularLocation>
        <location evidence="1">Nucleus</location>
    </subcellularLocation>
</comment>
<dbReference type="FunFam" id="3.40.50.2000:FF:000086">
    <property type="entry name" value="Glycosyltransferase"/>
    <property type="match status" value="1"/>
</dbReference>
<evidence type="ECO:0000256" key="4">
    <source>
        <dbReference type="ARBA" id="ARBA00009995"/>
    </source>
</evidence>
<protein>
    <recommendedName>
        <fullName evidence="11">Glycosyltransferase</fullName>
        <ecNumber evidence="11">2.4.1.-</ecNumber>
    </recommendedName>
</protein>
<dbReference type="Pfam" id="PF00201">
    <property type="entry name" value="UDPGT"/>
    <property type="match status" value="1"/>
</dbReference>
<dbReference type="STRING" id="77586.A0A0D9WZ75"/>
<evidence type="ECO:0000256" key="9">
    <source>
        <dbReference type="ARBA" id="ARBA00058579"/>
    </source>
</evidence>
<reference evidence="13" key="2">
    <citation type="submission" date="2013-12" db="EMBL/GenBank/DDBJ databases">
        <authorList>
            <person name="Yu Y."/>
            <person name="Lee S."/>
            <person name="de Baynast K."/>
            <person name="Wissotski M."/>
            <person name="Liu L."/>
            <person name="Talag J."/>
            <person name="Goicoechea J."/>
            <person name="Angelova A."/>
            <person name="Jetty R."/>
            <person name="Kudrna D."/>
            <person name="Golser W."/>
            <person name="Rivera L."/>
            <person name="Zhang J."/>
            <person name="Wing R."/>
        </authorList>
    </citation>
    <scope>NUCLEOTIDE SEQUENCE</scope>
</reference>
<proteinExistence type="inferred from homology"/>
<comment type="function">
    <text evidence="9">UDP-glycosyltransferase which uses UDP-galactose and malvidin as substrates to catalyze the biosynthesis of malvidin 3-O-galactoside, an anthocyanin conferring purple pigmentation.</text>
</comment>
<dbReference type="GO" id="GO:0035251">
    <property type="term" value="F:UDP-glucosyltransferase activity"/>
    <property type="evidence" value="ECO:0007669"/>
    <property type="project" value="InterPro"/>
</dbReference>
<dbReference type="HOGENOM" id="CLU_001724_3_2_1"/>
<keyword evidence="10" id="KW-0328">Glycosyltransferase</keyword>
<keyword evidence="5 10" id="KW-0808">Transferase</keyword>
<comment type="catalytic activity">
    <reaction evidence="8">
        <text>malvidin + UDP-alpha-D-galactose = malvidin 3-O-beta-D-galactoside + UDP + H(+)</text>
        <dbReference type="Rhea" id="RHEA:74131"/>
        <dbReference type="ChEBI" id="CHEBI:15378"/>
        <dbReference type="ChEBI" id="CHEBI:58223"/>
        <dbReference type="ChEBI" id="CHEBI:66914"/>
        <dbReference type="ChEBI" id="CHEBI:144781"/>
        <dbReference type="ChEBI" id="CHEBI:193100"/>
    </reaction>
    <physiologicalReaction direction="left-to-right" evidence="8">
        <dbReference type="Rhea" id="RHEA:74132"/>
    </physiologicalReaction>
</comment>
<comment type="pathway">
    <text evidence="3">Pigment biosynthesis; anthocyanin biosynthesis.</text>
</comment>
<reference evidence="12" key="3">
    <citation type="submission" date="2015-04" db="UniProtKB">
        <authorList>
            <consortium name="EnsemblPlants"/>
        </authorList>
    </citation>
    <scope>IDENTIFICATION</scope>
</reference>
<dbReference type="GO" id="GO:0005634">
    <property type="term" value="C:nucleus"/>
    <property type="evidence" value="ECO:0007669"/>
    <property type="project" value="UniProtKB-SubCell"/>
</dbReference>
<dbReference type="Gramene" id="LPERR07G13020.1">
    <property type="protein sequence ID" value="LPERR07G13020.1"/>
    <property type="gene ID" value="LPERR07G13020"/>
</dbReference>
<evidence type="ECO:0000256" key="11">
    <source>
        <dbReference type="RuleBase" id="RU362057"/>
    </source>
</evidence>
<keyword evidence="7" id="KW-0539">Nucleus</keyword>
<dbReference type="FunFam" id="3.40.50.2000:FF:000089">
    <property type="entry name" value="Glycosyltransferase"/>
    <property type="match status" value="1"/>
</dbReference>
<dbReference type="PROSITE" id="PS00375">
    <property type="entry name" value="UDPGT"/>
    <property type="match status" value="1"/>
</dbReference>
<dbReference type="InterPro" id="IPR050481">
    <property type="entry name" value="UDP-glycosyltransf_plant"/>
</dbReference>
<dbReference type="SUPFAM" id="SSF53756">
    <property type="entry name" value="UDP-Glycosyltransferase/glycogen phosphorylase"/>
    <property type="match status" value="1"/>
</dbReference>